<evidence type="ECO:0000313" key="2">
    <source>
        <dbReference type="Proteomes" id="UP000643165"/>
    </source>
</evidence>
<comment type="caution">
    <text evidence="1">The sequence shown here is derived from an EMBL/GenBank/DDBJ whole genome shotgun (WGS) entry which is preliminary data.</text>
</comment>
<proteinExistence type="predicted"/>
<name>A0ABQ4IXI9_9ACTN</name>
<accession>A0ABQ4IXI9</accession>
<dbReference type="Proteomes" id="UP000643165">
    <property type="component" value="Unassembled WGS sequence"/>
</dbReference>
<evidence type="ECO:0008006" key="3">
    <source>
        <dbReference type="Google" id="ProtNLM"/>
    </source>
</evidence>
<evidence type="ECO:0000313" key="1">
    <source>
        <dbReference type="EMBL" id="GIJ22621.1"/>
    </source>
</evidence>
<keyword evidence="2" id="KW-1185">Reference proteome</keyword>
<reference evidence="1 2" key="1">
    <citation type="submission" date="2021-01" db="EMBL/GenBank/DDBJ databases">
        <title>Whole genome shotgun sequence of Verrucosispora lutea NBRC 106530.</title>
        <authorList>
            <person name="Komaki H."/>
            <person name="Tamura T."/>
        </authorList>
    </citation>
    <scope>NUCLEOTIDE SEQUENCE [LARGE SCALE GENOMIC DNA]</scope>
    <source>
        <strain evidence="1 2">NBRC 106530</strain>
    </source>
</reference>
<gene>
    <name evidence="1" type="ORF">Vlu01_32450</name>
</gene>
<protein>
    <recommendedName>
        <fullName evidence="3">DUF3060 domain-containing protein</fullName>
    </recommendedName>
</protein>
<dbReference type="EMBL" id="BOPB01000014">
    <property type="protein sequence ID" value="GIJ22621.1"/>
    <property type="molecule type" value="Genomic_DNA"/>
</dbReference>
<sequence>MTPGGRPVSWKVGSTSTAGPVDSPVFRTLDAVTNRSLARSTPTRLAVLLAGLALGAALLTGCSSEGASTNCGLDACTVTFDRGVDARANILGVEARLVEAQDDVVTIEVGGEQLSLTVGEQAADVGGLAVTLDSVTDSEVKVRIARNGG</sequence>
<organism evidence="1 2">
    <name type="scientific">Micromonospora lutea</name>
    <dbReference type="NCBI Taxonomy" id="419825"/>
    <lineage>
        <taxon>Bacteria</taxon>
        <taxon>Bacillati</taxon>
        <taxon>Actinomycetota</taxon>
        <taxon>Actinomycetes</taxon>
        <taxon>Micromonosporales</taxon>
        <taxon>Micromonosporaceae</taxon>
        <taxon>Micromonospora</taxon>
    </lineage>
</organism>